<feature type="compositionally biased region" description="Basic and acidic residues" evidence="1">
    <location>
        <begin position="51"/>
        <end position="63"/>
    </location>
</feature>
<evidence type="ECO:0000313" key="3">
    <source>
        <dbReference type="Proteomes" id="UP000004217"/>
    </source>
</evidence>
<comment type="caution">
    <text evidence="2">The sequence shown here is derived from an EMBL/GenBank/DDBJ whole genome shotgun (WGS) entry which is preliminary data.</text>
</comment>
<organism evidence="2 3">
    <name type="scientific">Streptomyces zinciresistens K42</name>
    <dbReference type="NCBI Taxonomy" id="700597"/>
    <lineage>
        <taxon>Bacteria</taxon>
        <taxon>Bacillati</taxon>
        <taxon>Actinomycetota</taxon>
        <taxon>Actinomycetes</taxon>
        <taxon>Kitasatosporales</taxon>
        <taxon>Streptomycetaceae</taxon>
        <taxon>Streptomyces</taxon>
    </lineage>
</organism>
<dbReference type="PATRIC" id="fig|700597.3.peg.7139"/>
<feature type="region of interest" description="Disordered" evidence="1">
    <location>
        <begin position="49"/>
        <end position="70"/>
    </location>
</feature>
<evidence type="ECO:0000256" key="1">
    <source>
        <dbReference type="SAM" id="MobiDB-lite"/>
    </source>
</evidence>
<dbReference type="EMBL" id="AGBF01000357">
    <property type="protein sequence ID" value="EGX54658.1"/>
    <property type="molecule type" value="Genomic_DNA"/>
</dbReference>
<keyword evidence="3" id="KW-1185">Reference proteome</keyword>
<gene>
    <name evidence="2" type="ORF">SZN_36814</name>
</gene>
<proteinExistence type="predicted"/>
<evidence type="ECO:0000313" key="2">
    <source>
        <dbReference type="EMBL" id="EGX54658.1"/>
    </source>
</evidence>
<dbReference type="Proteomes" id="UP000004217">
    <property type="component" value="Unassembled WGS sequence"/>
</dbReference>
<reference evidence="2 3" key="1">
    <citation type="submission" date="2011-08" db="EMBL/GenBank/DDBJ databases">
        <authorList>
            <person name="Lin Y."/>
            <person name="Hao X."/>
            <person name="Johnstone L."/>
            <person name="Miller S.J."/>
            <person name="Wei G."/>
            <person name="Rensing C."/>
        </authorList>
    </citation>
    <scope>NUCLEOTIDE SEQUENCE [LARGE SCALE GENOMIC DNA]</scope>
    <source>
        <strain evidence="2 3">K42</strain>
    </source>
</reference>
<dbReference type="AlphaFoldDB" id="G2GPA5"/>
<protein>
    <submittedName>
        <fullName evidence="2">Uncharacterized protein</fullName>
    </submittedName>
</protein>
<accession>G2GPA5</accession>
<dbReference type="RefSeq" id="WP_007505455.1">
    <property type="nucleotide sequence ID" value="NZ_AGBF01000357.1"/>
</dbReference>
<name>G2GPA5_9ACTN</name>
<sequence>MTALRAGQRLLNALVRRARGGDERTFPDSVAVRGVHAVGEPDLRAALAARGADREGAHRREGRPPGAGGA</sequence>